<accession>A0A7W7AZ07</accession>
<gene>
    <name evidence="3" type="ORF">GGQ98_000578</name>
</gene>
<dbReference type="Proteomes" id="UP000566324">
    <property type="component" value="Unassembled WGS sequence"/>
</dbReference>
<keyword evidence="1" id="KW-0472">Membrane</keyword>
<keyword evidence="1" id="KW-0812">Transmembrane</keyword>
<feature type="domain" description="DUF6644" evidence="2">
    <location>
        <begin position="28"/>
        <end position="152"/>
    </location>
</feature>
<evidence type="ECO:0000256" key="1">
    <source>
        <dbReference type="SAM" id="Phobius"/>
    </source>
</evidence>
<proteinExistence type="predicted"/>
<protein>
    <recommendedName>
        <fullName evidence="2">DUF6644 domain-containing protein</fullName>
    </recommendedName>
</protein>
<keyword evidence="1" id="KW-1133">Transmembrane helix</keyword>
<dbReference type="AlphaFoldDB" id="A0A7W7AZ07"/>
<dbReference type="EMBL" id="JACHNZ010000004">
    <property type="protein sequence ID" value="MBB4630973.1"/>
    <property type="molecule type" value="Genomic_DNA"/>
</dbReference>
<sequence length="153" mass="15955">MDAFAAAIEASAIGGVMRASPWAYPAANLLHLLGLVLLVGGIGFLDLRLIGAFRQIPVVALSRALTPIAVAGLVLMLLTGPLLFAADATALVRSDMFLCKMVLAAIAVANALAFRGLWRRHAGEPTPPLKLMALTSIGLWLAVAALGRLIAYT</sequence>
<organism evidence="3 4">
    <name type="scientific">Sphingosinicella soli</name>
    <dbReference type="NCBI Taxonomy" id="333708"/>
    <lineage>
        <taxon>Bacteria</taxon>
        <taxon>Pseudomonadati</taxon>
        <taxon>Pseudomonadota</taxon>
        <taxon>Alphaproteobacteria</taxon>
        <taxon>Sphingomonadales</taxon>
        <taxon>Sphingosinicellaceae</taxon>
        <taxon>Sphingosinicella</taxon>
    </lineage>
</organism>
<feature type="transmembrane region" description="Helical" evidence="1">
    <location>
        <begin position="97"/>
        <end position="118"/>
    </location>
</feature>
<evidence type="ECO:0000259" key="2">
    <source>
        <dbReference type="Pfam" id="PF20349"/>
    </source>
</evidence>
<dbReference type="Pfam" id="PF20349">
    <property type="entry name" value="DUF6644"/>
    <property type="match status" value="1"/>
</dbReference>
<feature type="transmembrane region" description="Helical" evidence="1">
    <location>
        <begin position="26"/>
        <end position="45"/>
    </location>
</feature>
<evidence type="ECO:0000313" key="4">
    <source>
        <dbReference type="Proteomes" id="UP000566324"/>
    </source>
</evidence>
<comment type="caution">
    <text evidence="3">The sequence shown here is derived from an EMBL/GenBank/DDBJ whole genome shotgun (WGS) entry which is preliminary data.</text>
</comment>
<keyword evidence="4" id="KW-1185">Reference proteome</keyword>
<dbReference type="RefSeq" id="WP_184064819.1">
    <property type="nucleotide sequence ID" value="NZ_JACHNZ010000004.1"/>
</dbReference>
<feature type="transmembrane region" description="Helical" evidence="1">
    <location>
        <begin position="65"/>
        <end position="85"/>
    </location>
</feature>
<dbReference type="InterPro" id="IPR046586">
    <property type="entry name" value="DUF6644"/>
</dbReference>
<name>A0A7W7AZ07_9SPHN</name>
<evidence type="ECO:0000313" key="3">
    <source>
        <dbReference type="EMBL" id="MBB4630973.1"/>
    </source>
</evidence>
<feature type="transmembrane region" description="Helical" evidence="1">
    <location>
        <begin position="130"/>
        <end position="151"/>
    </location>
</feature>
<reference evidence="3 4" key="1">
    <citation type="submission" date="2020-08" db="EMBL/GenBank/DDBJ databases">
        <title>Genomic Encyclopedia of Type Strains, Phase IV (KMG-IV): sequencing the most valuable type-strain genomes for metagenomic binning, comparative biology and taxonomic classification.</title>
        <authorList>
            <person name="Goeker M."/>
        </authorList>
    </citation>
    <scope>NUCLEOTIDE SEQUENCE [LARGE SCALE GENOMIC DNA]</scope>
    <source>
        <strain evidence="3 4">DSM 17328</strain>
    </source>
</reference>